<dbReference type="RefSeq" id="WP_233086929.1">
    <property type="nucleotide sequence ID" value="NZ_BAABWN010000015.1"/>
</dbReference>
<dbReference type="CDD" id="cd06170">
    <property type="entry name" value="LuxR_C_like"/>
    <property type="match status" value="1"/>
</dbReference>
<dbReference type="SUPFAM" id="SSF46894">
    <property type="entry name" value="C-terminal effector domain of the bipartite response regulators"/>
    <property type="match status" value="1"/>
</dbReference>
<evidence type="ECO:0000256" key="3">
    <source>
        <dbReference type="ARBA" id="ARBA00023163"/>
    </source>
</evidence>
<dbReference type="Proteomes" id="UP001465153">
    <property type="component" value="Unassembled WGS sequence"/>
</dbReference>
<dbReference type="Gene3D" id="1.10.10.10">
    <property type="entry name" value="Winged helix-like DNA-binding domain superfamily/Winged helix DNA-binding domain"/>
    <property type="match status" value="1"/>
</dbReference>
<dbReference type="SMART" id="SM00421">
    <property type="entry name" value="HTH_LUXR"/>
    <property type="match status" value="1"/>
</dbReference>
<keyword evidence="2" id="KW-0238">DNA-binding</keyword>
<evidence type="ECO:0000256" key="1">
    <source>
        <dbReference type="ARBA" id="ARBA00023015"/>
    </source>
</evidence>
<accession>A0ABQ0ADS0</accession>
<keyword evidence="1" id="KW-0805">Transcription regulation</keyword>
<gene>
    <name evidence="5" type="ORF">NBRC116591_35970</name>
</gene>
<feature type="domain" description="HTH luxR-type" evidence="4">
    <location>
        <begin position="162"/>
        <end position="227"/>
    </location>
</feature>
<evidence type="ECO:0000259" key="4">
    <source>
        <dbReference type="PROSITE" id="PS50043"/>
    </source>
</evidence>
<dbReference type="EMBL" id="BAABWN010000015">
    <property type="protein sequence ID" value="GAA6169786.1"/>
    <property type="molecule type" value="Genomic_DNA"/>
</dbReference>
<dbReference type="PROSITE" id="PS50043">
    <property type="entry name" value="HTH_LUXR_2"/>
    <property type="match status" value="1"/>
</dbReference>
<dbReference type="Gene3D" id="3.40.50.2300">
    <property type="match status" value="1"/>
</dbReference>
<dbReference type="InterPro" id="IPR016032">
    <property type="entry name" value="Sig_transdc_resp-reg_C-effctor"/>
</dbReference>
<sequence length="228" mass="25832">MNIPGLQSAHYPNNSAKPYSVKESSPNLPLAFISDLSGFAGQILPALLQNELGCECTQFEFTAPLVDSADLVVIDCQNIEPKQISIWLQKNLNRCKSIALVKMPHDTKYEHLIEWPKVNGMFYLEATDEQIAQGIRRVLLGDYWLPRRLLNAHLEKSRESHHGKIDVQLTPRESEILKLIKRSATNAEIGEKLSLSENTVKSHLYKAYKKIGVVNRLDACNWARLNIE</sequence>
<evidence type="ECO:0000313" key="5">
    <source>
        <dbReference type="EMBL" id="GAA6169786.1"/>
    </source>
</evidence>
<evidence type="ECO:0000256" key="2">
    <source>
        <dbReference type="ARBA" id="ARBA00023125"/>
    </source>
</evidence>
<dbReference type="Pfam" id="PF00196">
    <property type="entry name" value="GerE"/>
    <property type="match status" value="1"/>
</dbReference>
<evidence type="ECO:0000313" key="6">
    <source>
        <dbReference type="Proteomes" id="UP001465153"/>
    </source>
</evidence>
<dbReference type="PANTHER" id="PTHR44688:SF16">
    <property type="entry name" value="DNA-BINDING TRANSCRIPTIONAL ACTIVATOR DEVR_DOSR"/>
    <property type="match status" value="1"/>
</dbReference>
<dbReference type="PANTHER" id="PTHR44688">
    <property type="entry name" value="DNA-BINDING TRANSCRIPTIONAL ACTIVATOR DEVR_DOSR"/>
    <property type="match status" value="1"/>
</dbReference>
<name>A0ABQ0ADS0_9GAMM</name>
<dbReference type="InterPro" id="IPR000792">
    <property type="entry name" value="Tscrpt_reg_LuxR_C"/>
</dbReference>
<keyword evidence="6" id="KW-1185">Reference proteome</keyword>
<dbReference type="PRINTS" id="PR00038">
    <property type="entry name" value="HTHLUXR"/>
</dbReference>
<dbReference type="InterPro" id="IPR036388">
    <property type="entry name" value="WH-like_DNA-bd_sf"/>
</dbReference>
<comment type="caution">
    <text evidence="5">The sequence shown here is derived from an EMBL/GenBank/DDBJ whole genome shotgun (WGS) entry which is preliminary data.</text>
</comment>
<organism evidence="5 6">
    <name type="scientific">Sessilibacter corallicola</name>
    <dbReference type="NCBI Taxonomy" id="2904075"/>
    <lineage>
        <taxon>Bacteria</taxon>
        <taxon>Pseudomonadati</taxon>
        <taxon>Pseudomonadota</taxon>
        <taxon>Gammaproteobacteria</taxon>
        <taxon>Cellvibrionales</taxon>
        <taxon>Cellvibrionaceae</taxon>
        <taxon>Sessilibacter</taxon>
    </lineage>
</organism>
<reference evidence="5 6" key="1">
    <citation type="submission" date="2024-04" db="EMBL/GenBank/DDBJ databases">
        <title>Draft genome sequence of Sessilibacter corallicola NBRC 116591.</title>
        <authorList>
            <person name="Miyakawa T."/>
            <person name="Kusuya Y."/>
            <person name="Miura T."/>
        </authorList>
    </citation>
    <scope>NUCLEOTIDE SEQUENCE [LARGE SCALE GENOMIC DNA]</scope>
    <source>
        <strain evidence="5 6">KU-00831-HH</strain>
    </source>
</reference>
<keyword evidence="3" id="KW-0804">Transcription</keyword>
<protein>
    <recommendedName>
        <fullName evidence="4">HTH luxR-type domain-containing protein</fullName>
    </recommendedName>
</protein>
<proteinExistence type="predicted"/>